<organism evidence="1 2">
    <name type="scientific">Erwinia phage Cronus</name>
    <dbReference type="NCBI Taxonomy" id="2163633"/>
    <lineage>
        <taxon>Viruses</taxon>
        <taxon>Duplodnaviria</taxon>
        <taxon>Heunggongvirae</taxon>
        <taxon>Uroviricota</taxon>
        <taxon>Caudoviricetes</taxon>
        <taxon>Pantevenvirales</taxon>
        <taxon>Straboviridae</taxon>
        <taxon>Tevenvirinae</taxon>
        <taxon>Risoevirus</taxon>
        <taxon>Risoevirus cronus</taxon>
        <taxon>Roskildevirus cronus</taxon>
    </lineage>
</organism>
<dbReference type="EMBL" id="MH059636">
    <property type="protein sequence ID" value="AWD90363.1"/>
    <property type="molecule type" value="Genomic_DNA"/>
</dbReference>
<dbReference type="RefSeq" id="YP_010095162.1">
    <property type="nucleotide sequence ID" value="NC_055743.1"/>
</dbReference>
<evidence type="ECO:0000313" key="1">
    <source>
        <dbReference type="EMBL" id="AWD90363.1"/>
    </source>
</evidence>
<accession>A0A2S1GLZ4</accession>
<dbReference type="Proteomes" id="UP000246316">
    <property type="component" value="Segment"/>
</dbReference>
<proteinExistence type="predicted"/>
<evidence type="ECO:0000313" key="2">
    <source>
        <dbReference type="Proteomes" id="UP000246316"/>
    </source>
</evidence>
<protein>
    <submittedName>
        <fullName evidence="1">Uncharacterized protein</fullName>
    </submittedName>
</protein>
<dbReference type="KEGG" id="vg:65112796"/>
<name>A0A2S1GLZ4_9CAUD</name>
<dbReference type="GeneID" id="65112796"/>
<keyword evidence="2" id="KW-1185">Reference proteome</keyword>
<sequence length="59" mass="6932">MLTPDNVMVLFDISPSKSGIEMQLRMLKAHQHLKNGGQVLMFNYESEIDLEKYRKMFEV</sequence>
<reference evidence="1" key="1">
    <citation type="submission" date="2018-03" db="EMBL/GenBank/DDBJ databases">
        <title>Phage therapy in agriculture - a green tech approach to combat plant pathogenic bacteria.</title>
        <authorList>
            <person name="Carstens A.B."/>
            <person name="Djurhuus A.M."/>
            <person name="Hansen L.H."/>
        </authorList>
    </citation>
    <scope>NUCLEOTIDE SEQUENCE [LARGE SCALE GENOMIC DNA]</scope>
</reference>